<accession>A0AB39JBJ2</accession>
<proteinExistence type="predicted"/>
<protein>
    <recommendedName>
        <fullName evidence="3">DUF4178 domain-containing protein</fullName>
    </recommendedName>
</protein>
<gene>
    <name evidence="2" type="ORF">TM074_01255</name>
</gene>
<feature type="transmembrane region" description="Helical" evidence="1">
    <location>
        <begin position="180"/>
        <end position="200"/>
    </location>
</feature>
<dbReference type="EMBL" id="CP158487">
    <property type="protein sequence ID" value="XDN89322.1"/>
    <property type="molecule type" value="Genomic_DNA"/>
</dbReference>
<keyword evidence="1" id="KW-0472">Membrane</keyword>
<dbReference type="RefSeq" id="WP_369000582.1">
    <property type="nucleotide sequence ID" value="NZ_CP158487.1"/>
</dbReference>
<evidence type="ECO:0000313" key="2">
    <source>
        <dbReference type="EMBL" id="XDN89322.1"/>
    </source>
</evidence>
<evidence type="ECO:0000256" key="1">
    <source>
        <dbReference type="SAM" id="Phobius"/>
    </source>
</evidence>
<name>A0AB39JBJ2_9BACT</name>
<dbReference type="AlphaFoldDB" id="A0AB39JBJ2"/>
<keyword evidence="1" id="KW-1133">Transmembrane helix</keyword>
<evidence type="ECO:0008006" key="3">
    <source>
        <dbReference type="Google" id="ProtNLM"/>
    </source>
</evidence>
<organism evidence="2">
    <name type="scientific">Candidatus Nanosynbacter sp. TM7-074</name>
    <dbReference type="NCBI Taxonomy" id="3158573"/>
    <lineage>
        <taxon>Bacteria</taxon>
        <taxon>Candidatus Saccharimonadota</taxon>
        <taxon>Candidatus Saccharimonadia</taxon>
        <taxon>Candidatus Nanosynbacterales</taxon>
        <taxon>Candidatus Nanosynbacteraceae</taxon>
        <taxon>Candidatus Nanosynbacter</taxon>
    </lineage>
</organism>
<keyword evidence="1" id="KW-0812">Transmembrane</keyword>
<reference evidence="2" key="1">
    <citation type="submission" date="2024-06" db="EMBL/GenBank/DDBJ databases">
        <authorList>
            <person name="Atkinson C."/>
            <person name="McLean J."/>
            <person name="Gallagher L."/>
            <person name="Bor B."/>
            <person name="Mougous J."/>
        </authorList>
    </citation>
    <scope>NUCLEOTIDE SEQUENCE</scope>
    <source>
        <strain evidence="2">TM7-074</strain>
    </source>
</reference>
<sequence>MMKRTKARLKINQILTGKKTNLRVVGCLLFREWSEKDKRFYYWEEWEITGLADYDTWVEYDHSDEVVSLYEPIRFTRSIDPQQLKKGQSFTLSEQDGTDHVVVVDEVGVGEIVNIKGKNTYQVFPKEMMAYATLRDSKAPKGRQLITIEKYNNREYDAYRKVKLDSKEQKRIFGRTITPINWWMIIFIVFIAAAVIFTFLDNSSSDGHSGGARGVYGGSSGGFGK</sequence>